<dbReference type="InterPro" id="IPR011835">
    <property type="entry name" value="GS/SS"/>
</dbReference>
<dbReference type="InterPro" id="IPR013534">
    <property type="entry name" value="Starch_synth_cat_dom"/>
</dbReference>
<dbReference type="NCBIfam" id="TIGR02095">
    <property type="entry name" value="glgA"/>
    <property type="match status" value="1"/>
</dbReference>
<dbReference type="HAMAP" id="MF_00484">
    <property type="entry name" value="Glycogen_synth"/>
    <property type="match status" value="1"/>
</dbReference>
<feature type="domain" description="Glycosyl transferase family 1" evidence="12">
    <location>
        <begin position="288"/>
        <end position="449"/>
    </location>
</feature>
<feature type="binding site" evidence="11">
    <location>
        <position position="15"/>
    </location>
    <ligand>
        <name>ADP-alpha-D-glucose</name>
        <dbReference type="ChEBI" id="CHEBI:57498"/>
    </ligand>
</feature>
<evidence type="ECO:0000313" key="15">
    <source>
        <dbReference type="Proteomes" id="UP000226420"/>
    </source>
</evidence>
<dbReference type="PANTHER" id="PTHR45825:SF11">
    <property type="entry name" value="ALPHA AMYLASE DOMAIN-CONTAINING PROTEIN"/>
    <property type="match status" value="1"/>
</dbReference>
<evidence type="ECO:0000256" key="3">
    <source>
        <dbReference type="ARBA" id="ARBA00004964"/>
    </source>
</evidence>
<keyword evidence="7 11" id="KW-0328">Glycosyltransferase</keyword>
<evidence type="ECO:0000313" key="14">
    <source>
        <dbReference type="EMBL" id="SFC43506.1"/>
    </source>
</evidence>
<dbReference type="EC" id="2.4.1.21" evidence="5 11"/>
<accession>A0AAJ4W970</accession>
<evidence type="ECO:0000256" key="4">
    <source>
        <dbReference type="ARBA" id="ARBA00010281"/>
    </source>
</evidence>
<dbReference type="NCBIfam" id="NF001899">
    <property type="entry name" value="PRK00654.1-2"/>
    <property type="match status" value="1"/>
</dbReference>
<evidence type="ECO:0000256" key="7">
    <source>
        <dbReference type="ARBA" id="ARBA00022676"/>
    </source>
</evidence>
<organism evidence="14 15">
    <name type="scientific">Pragia fontium DSM 5563 = ATCC 49100</name>
    <dbReference type="NCBI Taxonomy" id="1122977"/>
    <lineage>
        <taxon>Bacteria</taxon>
        <taxon>Pseudomonadati</taxon>
        <taxon>Pseudomonadota</taxon>
        <taxon>Gammaproteobacteria</taxon>
        <taxon>Enterobacterales</taxon>
        <taxon>Budviciaceae</taxon>
        <taxon>Pragia</taxon>
    </lineage>
</organism>
<gene>
    <name evidence="11" type="primary">glgA</name>
    <name evidence="14" type="ORF">SAMN02745723_102350</name>
</gene>
<dbReference type="Proteomes" id="UP000226420">
    <property type="component" value="Unassembled WGS sequence"/>
</dbReference>
<dbReference type="Gene3D" id="3.40.50.2000">
    <property type="entry name" value="Glycogen Phosphorylase B"/>
    <property type="match status" value="2"/>
</dbReference>
<dbReference type="FunFam" id="3.40.50.2000:FF:000011">
    <property type="entry name" value="Glycogen synthase"/>
    <property type="match status" value="1"/>
</dbReference>
<dbReference type="SUPFAM" id="SSF53756">
    <property type="entry name" value="UDP-Glycosyltransferase/glycogen phosphorylase"/>
    <property type="match status" value="1"/>
</dbReference>
<comment type="function">
    <text evidence="2 11">Synthesizes alpha-1,4-glucan chains using ADP-glucose.</text>
</comment>
<dbReference type="AlphaFoldDB" id="A0AAJ4W970"/>
<comment type="caution">
    <text evidence="14">The sequence shown here is derived from an EMBL/GenBank/DDBJ whole genome shotgun (WGS) entry which is preliminary data.</text>
</comment>
<evidence type="ECO:0000259" key="13">
    <source>
        <dbReference type="Pfam" id="PF08323"/>
    </source>
</evidence>
<dbReference type="RefSeq" id="WP_074821117.1">
    <property type="nucleotide sequence ID" value="NZ_FOLW01000002.1"/>
</dbReference>
<dbReference type="GO" id="GO:0004373">
    <property type="term" value="F:alpha-1,4-glucan glucosyltransferase (UDP-glucose donor) activity"/>
    <property type="evidence" value="ECO:0007669"/>
    <property type="project" value="InterPro"/>
</dbReference>
<proteinExistence type="inferred from homology"/>
<comment type="catalytic activity">
    <reaction evidence="1 11">
        <text>[(1-&gt;4)-alpha-D-glucosyl](n) + ADP-alpha-D-glucose = [(1-&gt;4)-alpha-D-glucosyl](n+1) + ADP + H(+)</text>
        <dbReference type="Rhea" id="RHEA:18189"/>
        <dbReference type="Rhea" id="RHEA-COMP:9584"/>
        <dbReference type="Rhea" id="RHEA-COMP:9587"/>
        <dbReference type="ChEBI" id="CHEBI:15378"/>
        <dbReference type="ChEBI" id="CHEBI:15444"/>
        <dbReference type="ChEBI" id="CHEBI:57498"/>
        <dbReference type="ChEBI" id="CHEBI:456216"/>
        <dbReference type="EC" id="2.4.1.21"/>
    </reaction>
</comment>
<dbReference type="CDD" id="cd03791">
    <property type="entry name" value="GT5_Glycogen_synthase_DULL1-like"/>
    <property type="match status" value="1"/>
</dbReference>
<evidence type="ECO:0000256" key="9">
    <source>
        <dbReference type="ARBA" id="ARBA00023056"/>
    </source>
</evidence>
<evidence type="ECO:0000256" key="10">
    <source>
        <dbReference type="ARBA" id="ARBA00031722"/>
    </source>
</evidence>
<dbReference type="InterPro" id="IPR001296">
    <property type="entry name" value="Glyco_trans_1"/>
</dbReference>
<dbReference type="EMBL" id="FOLW01000002">
    <property type="protein sequence ID" value="SFC43506.1"/>
    <property type="molecule type" value="Genomic_DNA"/>
</dbReference>
<keyword evidence="8 11" id="KW-0808">Transferase</keyword>
<evidence type="ECO:0000256" key="6">
    <source>
        <dbReference type="ARBA" id="ARBA00019935"/>
    </source>
</evidence>
<dbReference type="Pfam" id="PF08323">
    <property type="entry name" value="Glyco_transf_5"/>
    <property type="match status" value="1"/>
</dbReference>
<reference evidence="14 15" key="1">
    <citation type="submission" date="2016-10" db="EMBL/GenBank/DDBJ databases">
        <authorList>
            <person name="Varghese N."/>
            <person name="Submissions S."/>
        </authorList>
    </citation>
    <scope>NUCLEOTIDE SEQUENCE [LARGE SCALE GENOMIC DNA]</scope>
    <source>
        <strain evidence="14 15">DSM 5563</strain>
    </source>
</reference>
<evidence type="ECO:0000256" key="8">
    <source>
        <dbReference type="ARBA" id="ARBA00022679"/>
    </source>
</evidence>
<dbReference type="GO" id="GO:0009011">
    <property type="term" value="F:alpha-1,4-glucan glucosyltransferase (ADP-glucose donor) activity"/>
    <property type="evidence" value="ECO:0007669"/>
    <property type="project" value="UniProtKB-UniRule"/>
</dbReference>
<dbReference type="GO" id="GO:0005978">
    <property type="term" value="P:glycogen biosynthetic process"/>
    <property type="evidence" value="ECO:0007669"/>
    <property type="project" value="UniProtKB-UniRule"/>
</dbReference>
<dbReference type="GO" id="GO:0005829">
    <property type="term" value="C:cytosol"/>
    <property type="evidence" value="ECO:0007669"/>
    <property type="project" value="TreeGrafter"/>
</dbReference>
<feature type="domain" description="Starch synthase catalytic" evidence="13">
    <location>
        <begin position="2"/>
        <end position="233"/>
    </location>
</feature>
<protein>
    <recommendedName>
        <fullName evidence="6 11">Glycogen synthase</fullName>
        <ecNumber evidence="5 11">2.4.1.21</ecNumber>
    </recommendedName>
    <alternativeName>
        <fullName evidence="10 11">Starch [bacterial glycogen] synthase</fullName>
    </alternativeName>
</protein>
<evidence type="ECO:0000256" key="5">
    <source>
        <dbReference type="ARBA" id="ARBA00012588"/>
    </source>
</evidence>
<sequence length="477" mass="52895">MRVLHACSELFPLLKTGGLADVLGALPNAQIAAGAEVRLLMPGFPALLQGIGKTSIVSEQNTFAGKITLRYGVYNHVGIYLIDAPDLYQRPGSPYHDGDQLEYADNYKRFALLGWVACELACGIDFYWQPDVVHAHDWHAGLAGAYLAARGYPARSVFTVHNLAYQGNFSARHLHELELPSHFMQPEGLEFYGQISYLKAGLYYADMITAVSPTYAQEITRPEFGFGMENLLNQRKQHGKLMGILNGVDYNIWSPQKDQLLPADYSPRKMAGKAECKATLQTQAGLTITSEFPLFAVISRLSGQKGLDLLLAALPKLLEFGGQLMLLGSGDADLQNAYQKLAKQYPKQVAVKIGYDESFAHQIIAAADVILVPSRFEPCGLTQLYGLKYGTLPLVRHTGGLADTVVDCSLENLADKTATGFVFRDSQVDELHDAIRRVFALWSEPVKWRRVQRQGMEKDFSWHIAAQQYLAMYQQLG</sequence>
<comment type="similarity">
    <text evidence="4 11">Belongs to the glycosyltransferase 1 family. Bacterial/plant glycogen synthase subfamily.</text>
</comment>
<name>A0AAJ4W970_9GAMM</name>
<evidence type="ECO:0000256" key="11">
    <source>
        <dbReference type="HAMAP-Rule" id="MF_00484"/>
    </source>
</evidence>
<comment type="pathway">
    <text evidence="3 11">Glycan biosynthesis; glycogen biosynthesis.</text>
</comment>
<evidence type="ECO:0000259" key="12">
    <source>
        <dbReference type="Pfam" id="PF00534"/>
    </source>
</evidence>
<dbReference type="PANTHER" id="PTHR45825">
    <property type="entry name" value="GRANULE-BOUND STARCH SYNTHASE 1, CHLOROPLASTIC/AMYLOPLASTIC"/>
    <property type="match status" value="1"/>
</dbReference>
<dbReference type="Pfam" id="PF00534">
    <property type="entry name" value="Glycos_transf_1"/>
    <property type="match status" value="1"/>
</dbReference>
<keyword evidence="9 11" id="KW-0320">Glycogen biosynthesis</keyword>
<evidence type="ECO:0000256" key="1">
    <source>
        <dbReference type="ARBA" id="ARBA00001478"/>
    </source>
</evidence>
<evidence type="ECO:0000256" key="2">
    <source>
        <dbReference type="ARBA" id="ARBA00002764"/>
    </source>
</evidence>